<feature type="compositionally biased region" description="Basic and acidic residues" evidence="1">
    <location>
        <begin position="190"/>
        <end position="200"/>
    </location>
</feature>
<evidence type="ECO:0000313" key="2">
    <source>
        <dbReference type="EMBL" id="KPI85043.1"/>
    </source>
</evidence>
<accession>A0A0N1I456</accession>
<evidence type="ECO:0000256" key="1">
    <source>
        <dbReference type="SAM" id="MobiDB-lite"/>
    </source>
</evidence>
<proteinExistence type="predicted"/>
<dbReference type="OMA" id="WIDSPRG"/>
<evidence type="ECO:0000313" key="3">
    <source>
        <dbReference type="Proteomes" id="UP000038009"/>
    </source>
</evidence>
<dbReference type="AlphaFoldDB" id="A0A0N1I456"/>
<protein>
    <submittedName>
        <fullName evidence="2">Uncharacterized protein</fullName>
    </submittedName>
</protein>
<dbReference type="Proteomes" id="UP000038009">
    <property type="component" value="Unassembled WGS sequence"/>
</dbReference>
<feature type="region of interest" description="Disordered" evidence="1">
    <location>
        <begin position="270"/>
        <end position="314"/>
    </location>
</feature>
<name>A0A0N1I456_LEPSE</name>
<dbReference type="EMBL" id="LJSK01000212">
    <property type="protein sequence ID" value="KPI85043.1"/>
    <property type="molecule type" value="Genomic_DNA"/>
</dbReference>
<feature type="compositionally biased region" description="Low complexity" evidence="1">
    <location>
        <begin position="87"/>
        <end position="103"/>
    </location>
</feature>
<keyword evidence="3" id="KW-1185">Reference proteome</keyword>
<comment type="caution">
    <text evidence="2">The sequence shown here is derived from an EMBL/GenBank/DDBJ whole genome shotgun (WGS) entry which is preliminary data.</text>
</comment>
<reference evidence="2 3" key="1">
    <citation type="journal article" date="2015" name="PLoS Pathog.">
        <title>Leptomonas seymouri: Adaptations to the Dixenous Life Cycle Analyzed by Genome Sequencing, Transcriptome Profiling and Co-infection with Leishmania donovani.</title>
        <authorList>
            <person name="Kraeva N."/>
            <person name="Butenko A."/>
            <person name="Hlavacova J."/>
            <person name="Kostygov A."/>
            <person name="Myskova J."/>
            <person name="Grybchuk D."/>
            <person name="Lestinova T."/>
            <person name="Votypka J."/>
            <person name="Volf P."/>
            <person name="Opperdoes F."/>
            <person name="Flegontov P."/>
            <person name="Lukes J."/>
            <person name="Yurchenko V."/>
        </authorList>
    </citation>
    <scope>NUCLEOTIDE SEQUENCE [LARGE SCALE GENOMIC DNA]</scope>
    <source>
        <strain evidence="2 3">ATCC 30220</strain>
    </source>
</reference>
<organism evidence="2 3">
    <name type="scientific">Leptomonas seymouri</name>
    <dbReference type="NCBI Taxonomy" id="5684"/>
    <lineage>
        <taxon>Eukaryota</taxon>
        <taxon>Discoba</taxon>
        <taxon>Euglenozoa</taxon>
        <taxon>Kinetoplastea</taxon>
        <taxon>Metakinetoplastina</taxon>
        <taxon>Trypanosomatida</taxon>
        <taxon>Trypanosomatidae</taxon>
        <taxon>Leishmaniinae</taxon>
        <taxon>Leptomonas</taxon>
    </lineage>
</organism>
<gene>
    <name evidence="2" type="ORF">ABL78_5905</name>
</gene>
<dbReference type="OrthoDB" id="265270at2759"/>
<sequence length="321" mass="34745">MSINNSGAVLMEPIPQGQRPAPSTGLHIKLPPVHQSQTQSNGAWRGGPMPPPPMCVNAIHASPMPPASNGSSPRMMGRRVSESSGAHMHPPHTLHTLSHPNHSPRQMPQGAPPRSLVGPSPAISASVNSQRMPMLITGVSATTNSGPMTDPRKRMSMPHVAPHPPQQAPQRTPFSRPVARGPQPTSVEPTRARDGRKIKDVQSNQTAGEGKDVQRKPHRFTGPGKRGMVRSHQNDAKSLNNLGSKPIKTTVGNDESWVKGLTFSTWIDSPRGNLNDLESKEGPYKRQAGCANKRRRKLDRKPSSTSSHSGGVLEMLRNLFR</sequence>
<dbReference type="VEuPathDB" id="TriTrypDB:Lsey_0212_0060"/>
<feature type="region of interest" description="Disordered" evidence="1">
    <location>
        <begin position="64"/>
        <end position="231"/>
    </location>
</feature>